<gene>
    <name evidence="1" type="ORF">VQ7734_02405</name>
</gene>
<keyword evidence="2" id="KW-1185">Reference proteome</keyword>
<dbReference type="EMBL" id="FRFG01000027">
    <property type="protein sequence ID" value="SHO56636.1"/>
    <property type="molecule type" value="Genomic_DNA"/>
</dbReference>
<dbReference type="InterPro" id="IPR059206">
    <property type="entry name" value="Sll1717-like"/>
</dbReference>
<accession>A0A1M7YVW6</accession>
<evidence type="ECO:0000313" key="2">
    <source>
        <dbReference type="Proteomes" id="UP000184600"/>
    </source>
</evidence>
<name>A0A1M7YVW6_9VIBR</name>
<protein>
    <recommendedName>
        <fullName evidence="3">HypX</fullName>
    </recommendedName>
</protein>
<evidence type="ECO:0000313" key="1">
    <source>
        <dbReference type="EMBL" id="SHO56636.1"/>
    </source>
</evidence>
<dbReference type="AlphaFoldDB" id="A0A1M7YVW6"/>
<dbReference type="STRING" id="1117707.VQ7734_02405"/>
<organism evidence="1 2">
    <name type="scientific">Vibrio quintilis</name>
    <dbReference type="NCBI Taxonomy" id="1117707"/>
    <lineage>
        <taxon>Bacteria</taxon>
        <taxon>Pseudomonadati</taxon>
        <taxon>Pseudomonadota</taxon>
        <taxon>Gammaproteobacteria</taxon>
        <taxon>Vibrionales</taxon>
        <taxon>Vibrionaceae</taxon>
        <taxon>Vibrio</taxon>
    </lineage>
</organism>
<dbReference type="SUPFAM" id="SSF52540">
    <property type="entry name" value="P-loop containing nucleoside triphosphate hydrolases"/>
    <property type="match status" value="1"/>
</dbReference>
<evidence type="ECO:0008006" key="3">
    <source>
        <dbReference type="Google" id="ProtNLM"/>
    </source>
</evidence>
<dbReference type="OrthoDB" id="100386at2"/>
<dbReference type="RefSeq" id="WP_073582823.1">
    <property type="nucleotide sequence ID" value="NZ_FRFG01000027.1"/>
</dbReference>
<dbReference type="Proteomes" id="UP000184600">
    <property type="component" value="Unassembled WGS sequence"/>
</dbReference>
<dbReference type="NCBIfam" id="NF047389">
    <property type="entry name" value="ATPase_Sll1717"/>
    <property type="match status" value="1"/>
</dbReference>
<sequence>MKSNILGDIRAENDGSMLDQAFFETPDYKSLLESNDRCIVVGRRGTGKSALVHKINAHWHKQKNKFVISLAPKEDQIIGLRGLFDTFGDNFIHIRAAAKIAWRYALLMEITSKLNSHFRLRKIIERSNLNQFIKEWGSPDQNIALKLRLNLRKVVDKELSPEENIADLAFKLKLDLIEREILNVIKDSKYEVIVLIDRLDEGYTPDPLGIAIVNGFVQSNIDINTTFHKHIRGIVFLRDNMYRSIAVKDPDFTRNIEGQILRLHWDEYGLFNMVCNRIRVAKNSTLENNTKLWSRFTAREMKGREGFRLALRLTLYRPRDILVLLNNAFLNANSQDREEIIMEDIDLSAKSISDNRLYDLQKEYESIFPALRLFTTAFSTMPAEITISKARQIVLPILAKDDYELSLQRDVIIMENPVQVLQRLYGIGFLGVKDTKSTSYIFCHDGRDPTKEITDDTTFLIHPCYWLALNIHEQALEKHMAEEIYDEYDIEISSISEEQRATRIGQLIEEIKCIEIGRKGCHDFEDWCHRAIKLIFAGSLSNVEIHPNKNGRQQRDIVATNMASTPVWDRILRDYDSRQIVFEVKNFVDINADEYRQMNTYLANDHGRVGFFVSRSDNNNLERGKELDWAQELYFNQGKKIVIKLSANFLTKHLSKLRSPQKHDAANNELNKLLDTYIRQYLILKSK</sequence>
<proteinExistence type="predicted"/>
<reference evidence="2" key="1">
    <citation type="submission" date="2016-12" db="EMBL/GenBank/DDBJ databases">
        <authorList>
            <person name="Rodrigo-Torres L."/>
            <person name="Arahal R.D."/>
            <person name="Lucena T."/>
        </authorList>
    </citation>
    <scope>NUCLEOTIDE SEQUENCE [LARGE SCALE GENOMIC DNA]</scope>
</reference>
<dbReference type="InterPro" id="IPR027417">
    <property type="entry name" value="P-loop_NTPase"/>
</dbReference>